<gene>
    <name evidence="1" type="ORF">FXV83_16020</name>
</gene>
<organism evidence="1 2">
    <name type="scientific">Bradyrhizobium hipponense</name>
    <dbReference type="NCBI Taxonomy" id="2605638"/>
    <lineage>
        <taxon>Bacteria</taxon>
        <taxon>Pseudomonadati</taxon>
        <taxon>Pseudomonadota</taxon>
        <taxon>Alphaproteobacteria</taxon>
        <taxon>Hyphomicrobiales</taxon>
        <taxon>Nitrobacteraceae</taxon>
        <taxon>Bradyrhizobium</taxon>
    </lineage>
</organism>
<sequence length="127" mass="13987">MSDTPVLATFPATIQLTAQHVADQIIAAFEGGSNYWIEEVTPKKGRELAKERPWYACPNVWSGDFLIEIKVQEDKAYELTPASIKTGLDYLSKQAASRIAEIVEENGDAETGDVFLQACLFGDIVYG</sequence>
<accession>A0A5S4YM49</accession>
<dbReference type="RefSeq" id="WP_148740374.1">
    <property type="nucleotide sequence ID" value="NZ_VSTH01000051.1"/>
</dbReference>
<evidence type="ECO:0000313" key="1">
    <source>
        <dbReference type="EMBL" id="TYO65440.1"/>
    </source>
</evidence>
<proteinExistence type="predicted"/>
<comment type="caution">
    <text evidence="1">The sequence shown here is derived from an EMBL/GenBank/DDBJ whole genome shotgun (WGS) entry which is preliminary data.</text>
</comment>
<evidence type="ECO:0000313" key="2">
    <source>
        <dbReference type="Proteomes" id="UP000324797"/>
    </source>
</evidence>
<dbReference type="Proteomes" id="UP000324797">
    <property type="component" value="Unassembled WGS sequence"/>
</dbReference>
<reference evidence="1 2" key="1">
    <citation type="submission" date="2019-08" db="EMBL/GenBank/DDBJ databases">
        <title>Bradyrhizobium hipponensis sp. nov., a rhizobium isolated from a Lupinus angustifolius root nodule in Tunisia.</title>
        <authorList>
            <person name="Off K."/>
            <person name="Rejili M."/>
            <person name="Mars M."/>
            <person name="Brachmann A."/>
            <person name="Marin M."/>
        </authorList>
    </citation>
    <scope>NUCLEOTIDE SEQUENCE [LARGE SCALE GENOMIC DNA]</scope>
    <source>
        <strain evidence="2">aSej3</strain>
    </source>
</reference>
<dbReference type="AlphaFoldDB" id="A0A5S4YM49"/>
<dbReference type="EMBL" id="VSTH01000051">
    <property type="protein sequence ID" value="TYO65440.1"/>
    <property type="molecule type" value="Genomic_DNA"/>
</dbReference>
<protein>
    <submittedName>
        <fullName evidence="1">Uncharacterized protein</fullName>
    </submittedName>
</protein>
<keyword evidence="2" id="KW-1185">Reference proteome</keyword>
<name>A0A5S4YM49_9BRAD</name>